<dbReference type="InterPro" id="IPR009597">
    <property type="entry name" value="DUF1206"/>
</dbReference>
<keyword evidence="1" id="KW-1133">Transmembrane helix</keyword>
<feature type="transmembrane region" description="Helical" evidence="1">
    <location>
        <begin position="231"/>
        <end position="252"/>
    </location>
</feature>
<organism evidence="3 4">
    <name type="scientific">Halopseudomonas sabulinigri</name>
    <dbReference type="NCBI Taxonomy" id="472181"/>
    <lineage>
        <taxon>Bacteria</taxon>
        <taxon>Pseudomonadati</taxon>
        <taxon>Pseudomonadota</taxon>
        <taxon>Gammaproteobacteria</taxon>
        <taxon>Pseudomonadales</taxon>
        <taxon>Pseudomonadaceae</taxon>
        <taxon>Halopseudomonas</taxon>
    </lineage>
</organism>
<dbReference type="Pfam" id="PF06724">
    <property type="entry name" value="DUF1206"/>
    <property type="match status" value="3"/>
</dbReference>
<keyword evidence="1" id="KW-0812">Transmembrane</keyword>
<feature type="transmembrane region" description="Helical" evidence="1">
    <location>
        <begin position="190"/>
        <end position="211"/>
    </location>
</feature>
<dbReference type="EMBL" id="LT629763">
    <property type="protein sequence ID" value="SDS11113.1"/>
    <property type="molecule type" value="Genomic_DNA"/>
</dbReference>
<proteinExistence type="predicted"/>
<evidence type="ECO:0000256" key="1">
    <source>
        <dbReference type="SAM" id="Phobius"/>
    </source>
</evidence>
<evidence type="ECO:0000313" key="3">
    <source>
        <dbReference type="EMBL" id="SDS11113.1"/>
    </source>
</evidence>
<feature type="domain" description="DUF1206" evidence="2">
    <location>
        <begin position="14"/>
        <end position="79"/>
    </location>
</feature>
<dbReference type="STRING" id="472181.SAMN05216271_1181"/>
<evidence type="ECO:0000313" key="4">
    <source>
        <dbReference type="Proteomes" id="UP000243413"/>
    </source>
</evidence>
<name>A0A1H1PJ23_9GAMM</name>
<protein>
    <recommendedName>
        <fullName evidence="2">DUF1206 domain-containing protein</fullName>
    </recommendedName>
</protein>
<sequence length="261" mass="27808">MINLNKYKAWARMGYAARGVIYLTIGALAILSATGNGGSEADSKGAIMSLKGQPFGEALLVVLVIGLAGYIIWRAIQGIGDADDHGTSAKGLAIRSGLIISAITHSVLCFWIIKLLLHNTDDSSGQSASSTVSDYVGSDVTTWLVGLVGVIVIGVGLAHLYKGYTCGFKKYMAFPADKSAWMTRVCQFGLIARGVVWGIVGWVVLRSAIVAGSSDKKGISDAFEWLRTSPFGTWLILIVAAGLFAFGVYSFLEALYRRISK</sequence>
<dbReference type="Proteomes" id="UP000243413">
    <property type="component" value="Chromosome I"/>
</dbReference>
<keyword evidence="1" id="KW-0472">Membrane</keyword>
<dbReference type="RefSeq" id="WP_197674538.1">
    <property type="nucleotide sequence ID" value="NZ_LT629763.1"/>
</dbReference>
<feature type="transmembrane region" description="Helical" evidence="1">
    <location>
        <begin position="97"/>
        <end position="117"/>
    </location>
</feature>
<dbReference type="AlphaFoldDB" id="A0A1H1PJ23"/>
<gene>
    <name evidence="3" type="ORF">SAMN05216271_1181</name>
</gene>
<feature type="domain" description="DUF1206" evidence="2">
    <location>
        <begin position="188"/>
        <end position="257"/>
    </location>
</feature>
<feature type="domain" description="DUF1206" evidence="2">
    <location>
        <begin position="97"/>
        <end position="165"/>
    </location>
</feature>
<feature type="transmembrane region" description="Helical" evidence="1">
    <location>
        <begin position="20"/>
        <end position="38"/>
    </location>
</feature>
<reference evidence="4" key="1">
    <citation type="submission" date="2016-10" db="EMBL/GenBank/DDBJ databases">
        <authorList>
            <person name="Varghese N."/>
            <person name="Submissions S."/>
        </authorList>
    </citation>
    <scope>NUCLEOTIDE SEQUENCE [LARGE SCALE GENOMIC DNA]</scope>
    <source>
        <strain evidence="4">JCM 14963</strain>
    </source>
</reference>
<feature type="transmembrane region" description="Helical" evidence="1">
    <location>
        <begin position="58"/>
        <end position="76"/>
    </location>
</feature>
<feature type="transmembrane region" description="Helical" evidence="1">
    <location>
        <begin position="140"/>
        <end position="161"/>
    </location>
</feature>
<evidence type="ECO:0000259" key="2">
    <source>
        <dbReference type="Pfam" id="PF06724"/>
    </source>
</evidence>
<accession>A0A1H1PJ23</accession>